<keyword evidence="1" id="KW-0812">Transmembrane</keyword>
<organism evidence="2 3">
    <name type="scientific">Roseivivax isoporae LMG 25204</name>
    <dbReference type="NCBI Taxonomy" id="1449351"/>
    <lineage>
        <taxon>Bacteria</taxon>
        <taxon>Pseudomonadati</taxon>
        <taxon>Pseudomonadota</taxon>
        <taxon>Alphaproteobacteria</taxon>
        <taxon>Rhodobacterales</taxon>
        <taxon>Roseobacteraceae</taxon>
        <taxon>Roseivivax</taxon>
    </lineage>
</organism>
<evidence type="ECO:0000256" key="1">
    <source>
        <dbReference type="SAM" id="Phobius"/>
    </source>
</evidence>
<dbReference type="eggNOG" id="ENOG502ZYB8">
    <property type="taxonomic scope" value="Bacteria"/>
</dbReference>
<comment type="caution">
    <text evidence="2">The sequence shown here is derived from an EMBL/GenBank/DDBJ whole genome shotgun (WGS) entry which is preliminary data.</text>
</comment>
<dbReference type="AlphaFoldDB" id="X7FD84"/>
<keyword evidence="1" id="KW-0472">Membrane</keyword>
<keyword evidence="1" id="KW-1133">Transmembrane helix</keyword>
<dbReference type="EMBL" id="JAME01000006">
    <property type="protein sequence ID" value="ETX30021.1"/>
    <property type="molecule type" value="Genomic_DNA"/>
</dbReference>
<reference evidence="2 3" key="1">
    <citation type="submission" date="2014-01" db="EMBL/GenBank/DDBJ databases">
        <title>Roseivivax isoporae LMG 25204 Genome Sequencing.</title>
        <authorList>
            <person name="Lai Q."/>
            <person name="Li G."/>
            <person name="Shao Z."/>
        </authorList>
    </citation>
    <scope>NUCLEOTIDE SEQUENCE [LARGE SCALE GENOMIC DNA]</scope>
    <source>
        <strain evidence="2 3">LMG 25204</strain>
    </source>
</reference>
<dbReference type="Proteomes" id="UP000023430">
    <property type="component" value="Unassembled WGS sequence"/>
</dbReference>
<keyword evidence="3" id="KW-1185">Reference proteome</keyword>
<dbReference type="OrthoDB" id="7876780at2"/>
<feature type="transmembrane region" description="Helical" evidence="1">
    <location>
        <begin position="46"/>
        <end position="64"/>
    </location>
</feature>
<feature type="transmembrane region" description="Helical" evidence="1">
    <location>
        <begin position="6"/>
        <end position="26"/>
    </location>
</feature>
<dbReference type="RefSeq" id="WP_043767536.1">
    <property type="nucleotide sequence ID" value="NZ_JAME01000006.1"/>
</dbReference>
<evidence type="ECO:0000313" key="2">
    <source>
        <dbReference type="EMBL" id="ETX30021.1"/>
    </source>
</evidence>
<name>X7FD84_9RHOB</name>
<gene>
    <name evidence="2" type="ORF">RISW2_19690</name>
</gene>
<accession>X7FD84</accession>
<protein>
    <submittedName>
        <fullName evidence="2">Uncharacterized protein</fullName>
    </submittedName>
</protein>
<sequence length="65" mass="6894">MLITSVAILIAVVSAALAVLSMREVASGTALLMRSGVRRTLRSGRLAPTIAFVCLWLMIFGLSFA</sequence>
<evidence type="ECO:0000313" key="3">
    <source>
        <dbReference type="Proteomes" id="UP000023430"/>
    </source>
</evidence>
<proteinExistence type="predicted"/>
<dbReference type="STRING" id="1449351.RISW2_19690"/>